<protein>
    <submittedName>
        <fullName evidence="2">Uncharacterized protein</fullName>
    </submittedName>
</protein>
<comment type="caution">
    <text evidence="2">The sequence shown here is derived from an EMBL/GenBank/DDBJ whole genome shotgun (WGS) entry which is preliminary data.</text>
</comment>
<keyword evidence="3" id="KW-1185">Reference proteome</keyword>
<dbReference type="PROSITE" id="PS51257">
    <property type="entry name" value="PROKAR_LIPOPROTEIN"/>
    <property type="match status" value="1"/>
</dbReference>
<accession>A0A2U1E5J3</accession>
<sequence length="189" mass="21441">MKKIMAIMLAAILIISFAGCRNVENKSTETSKDADEPNKELIKKTITRLYDQVELFYEAKGDYNLFFSNSHDFITQKKSGENKFQKYISDLDKYFDSDLLTNLINKGQIPSDEYAKAGYNKAEVTINSIDKEDSQYVVKYSVKYTGVNEGTVDYEVKVEVENGKIKKLDAPKGIGIPNLKTVKKMSQAF</sequence>
<evidence type="ECO:0000313" key="3">
    <source>
        <dbReference type="Proteomes" id="UP000245793"/>
    </source>
</evidence>
<feature type="chain" id="PRO_5039281903" evidence="1">
    <location>
        <begin position="19"/>
        <end position="189"/>
    </location>
</feature>
<reference evidence="2 3" key="1">
    <citation type="submission" date="2018-04" db="EMBL/GenBank/DDBJ databases">
        <title>Genomic Encyclopedia of Type Strains, Phase IV (KMG-IV): sequencing the most valuable type-strain genomes for metagenomic binning, comparative biology and taxonomic classification.</title>
        <authorList>
            <person name="Goeker M."/>
        </authorList>
    </citation>
    <scope>NUCLEOTIDE SEQUENCE [LARGE SCALE GENOMIC DNA]</scope>
    <source>
        <strain evidence="2 3">DSM 20705</strain>
    </source>
</reference>
<dbReference type="Proteomes" id="UP000245793">
    <property type="component" value="Unassembled WGS sequence"/>
</dbReference>
<evidence type="ECO:0000313" key="2">
    <source>
        <dbReference type="EMBL" id="PVY95213.1"/>
    </source>
</evidence>
<gene>
    <name evidence="2" type="ORF">C7381_102102</name>
</gene>
<dbReference type="EMBL" id="QEKV01000002">
    <property type="protein sequence ID" value="PVY95213.1"/>
    <property type="molecule type" value="Genomic_DNA"/>
</dbReference>
<dbReference type="RefSeq" id="WP_116479694.1">
    <property type="nucleotide sequence ID" value="NZ_QEKV01000002.1"/>
</dbReference>
<keyword evidence="1" id="KW-0732">Signal</keyword>
<proteinExistence type="predicted"/>
<evidence type="ECO:0000256" key="1">
    <source>
        <dbReference type="SAM" id="SignalP"/>
    </source>
</evidence>
<feature type="signal peptide" evidence="1">
    <location>
        <begin position="1"/>
        <end position="18"/>
    </location>
</feature>
<dbReference type="AlphaFoldDB" id="A0A2U1E5J3"/>
<organism evidence="2 3">
    <name type="scientific">Ezakiella coagulans</name>
    <dbReference type="NCBI Taxonomy" id="46507"/>
    <lineage>
        <taxon>Bacteria</taxon>
        <taxon>Bacillati</taxon>
        <taxon>Bacillota</taxon>
        <taxon>Tissierellia</taxon>
        <taxon>Ezakiella</taxon>
    </lineage>
</organism>
<name>A0A2U1E5J3_9FIRM</name>